<evidence type="ECO:0000256" key="9">
    <source>
        <dbReference type="ARBA" id="ARBA00023170"/>
    </source>
</evidence>
<evidence type="ECO:0000259" key="14">
    <source>
        <dbReference type="Pfam" id="PF07715"/>
    </source>
</evidence>
<evidence type="ECO:0000256" key="5">
    <source>
        <dbReference type="ARBA" id="ARBA00022692"/>
    </source>
</evidence>
<reference evidence="15 16" key="1">
    <citation type="submission" date="2024-09" db="EMBL/GenBank/DDBJ databases">
        <authorList>
            <person name="Sun Q."/>
            <person name="Mori K."/>
        </authorList>
    </citation>
    <scope>NUCLEOTIDE SEQUENCE [LARGE SCALE GENOMIC DNA]</scope>
    <source>
        <strain evidence="15 16">CCM 8677</strain>
    </source>
</reference>
<comment type="similarity">
    <text evidence="2 11 12">Belongs to the TonB-dependent receptor family.</text>
</comment>
<dbReference type="InterPro" id="IPR000531">
    <property type="entry name" value="Beta-barrel_TonB"/>
</dbReference>
<evidence type="ECO:0000256" key="1">
    <source>
        <dbReference type="ARBA" id="ARBA00004571"/>
    </source>
</evidence>
<organism evidence="15 16">
    <name type="scientific">Undibacterium danionis</name>
    <dbReference type="NCBI Taxonomy" id="1812100"/>
    <lineage>
        <taxon>Bacteria</taxon>
        <taxon>Pseudomonadati</taxon>
        <taxon>Pseudomonadota</taxon>
        <taxon>Betaproteobacteria</taxon>
        <taxon>Burkholderiales</taxon>
        <taxon>Oxalobacteraceae</taxon>
        <taxon>Undibacterium</taxon>
    </lineage>
</organism>
<comment type="caution">
    <text evidence="15">The sequence shown here is derived from an EMBL/GenBank/DDBJ whole genome shotgun (WGS) entry which is preliminary data.</text>
</comment>
<evidence type="ECO:0000256" key="10">
    <source>
        <dbReference type="ARBA" id="ARBA00023237"/>
    </source>
</evidence>
<feature type="domain" description="TonB-dependent receptor plug" evidence="14">
    <location>
        <begin position="70"/>
        <end position="169"/>
    </location>
</feature>
<proteinExistence type="inferred from homology"/>
<keyword evidence="10 11" id="KW-0998">Cell outer membrane</keyword>
<dbReference type="PANTHER" id="PTHR30069:SF29">
    <property type="entry name" value="HEMOGLOBIN AND HEMOGLOBIN-HAPTOGLOBIN-BINDING PROTEIN 1-RELATED"/>
    <property type="match status" value="1"/>
</dbReference>
<keyword evidence="5 11" id="KW-0812">Transmembrane</keyword>
<comment type="subcellular location">
    <subcellularLocation>
        <location evidence="1 11">Cell outer membrane</location>
        <topology evidence="1 11">Multi-pass membrane protein</topology>
    </subcellularLocation>
</comment>
<evidence type="ECO:0000256" key="2">
    <source>
        <dbReference type="ARBA" id="ARBA00009810"/>
    </source>
</evidence>
<evidence type="ECO:0000313" key="16">
    <source>
        <dbReference type="Proteomes" id="UP001589844"/>
    </source>
</evidence>
<dbReference type="Gene3D" id="2.170.130.10">
    <property type="entry name" value="TonB-dependent receptor, plug domain"/>
    <property type="match status" value="1"/>
</dbReference>
<protein>
    <submittedName>
        <fullName evidence="15">TonB-dependent receptor plug domain-containing protein</fullName>
    </submittedName>
</protein>
<dbReference type="Gene3D" id="2.40.170.20">
    <property type="entry name" value="TonB-dependent receptor, beta-barrel domain"/>
    <property type="match status" value="1"/>
</dbReference>
<dbReference type="Pfam" id="PF07715">
    <property type="entry name" value="Plug"/>
    <property type="match status" value="1"/>
</dbReference>
<keyword evidence="4 11" id="KW-1134">Transmembrane beta strand</keyword>
<evidence type="ECO:0000256" key="11">
    <source>
        <dbReference type="PROSITE-ProRule" id="PRU01360"/>
    </source>
</evidence>
<keyword evidence="8 11" id="KW-0472">Membrane</keyword>
<sequence length="678" mass="74317">MKKFHHHQHHVVPTQVLPKSLLCLAISTAIFGSTALAQEKTTNTNFELGTVLVVSKRLPVIELGDIGSDQVASVITSKDLLQFNRNNVGDALNLLSGISLSNNSRNEKMISVRGFDPRQVPLFIDGIPVYVPYDGYVDFNRFSTADLAAIQVAKGFSSMAYGPNTLGGAINLISRKPKKIIEADALLGFASGSEKQLSANIGTNQGSWYLQSGVSYLQSDGFPLSSDFIASSTEDGGMRNNASRKDSKVSIKLGLTPNAHDEYAINYYQQNGQKGQPPSTVPAAARYWKWPYWDKDSVYFTSKTSFGDYETFSARLYQDNYGNEVDTYTNDSYTKLKTSGSGSVGTGRSIYDDKTKGASFTLESARLSGQTIRLMGHYKADQHKELDANGTLNTSYEDALASIAIEDNIELNAATLLSLGAGRHTLRPATVYSLGNPYSLPDTKSAQDMQAGLFYTWSNTTRLYATAAKKTRLPTLKDRYSQRLGSFIENPNLQPEKSLNYEIGYQGIYSQAIQTEAAFFYSDVSNKIQTVANVSGIKSQMQNVGLVRVTGLELGIKADLNSQLVVGGNYTITNLNNLSNPATRLTDIPKHKVTAHLLLRAASNLDAMIFVENNSSRWVSNSVELAGFTTSNLKISYKPSKDVVLEAGVNNLSDKNYSLADGFPNPGRMWFGNIQYRF</sequence>
<evidence type="ECO:0000256" key="8">
    <source>
        <dbReference type="ARBA" id="ARBA00023136"/>
    </source>
</evidence>
<dbReference type="InterPro" id="IPR037066">
    <property type="entry name" value="Plug_dom_sf"/>
</dbReference>
<dbReference type="RefSeq" id="WP_390209828.1">
    <property type="nucleotide sequence ID" value="NZ_JBHLXJ010000002.1"/>
</dbReference>
<dbReference type="InterPro" id="IPR039426">
    <property type="entry name" value="TonB-dep_rcpt-like"/>
</dbReference>
<dbReference type="Proteomes" id="UP001589844">
    <property type="component" value="Unassembled WGS sequence"/>
</dbReference>
<evidence type="ECO:0000259" key="13">
    <source>
        <dbReference type="Pfam" id="PF00593"/>
    </source>
</evidence>
<keyword evidence="9 15" id="KW-0675">Receptor</keyword>
<evidence type="ECO:0000256" key="7">
    <source>
        <dbReference type="ARBA" id="ARBA00023077"/>
    </source>
</evidence>
<dbReference type="SUPFAM" id="SSF56935">
    <property type="entry name" value="Porins"/>
    <property type="match status" value="1"/>
</dbReference>
<evidence type="ECO:0000256" key="6">
    <source>
        <dbReference type="ARBA" id="ARBA00022729"/>
    </source>
</evidence>
<dbReference type="CDD" id="cd01347">
    <property type="entry name" value="ligand_gated_channel"/>
    <property type="match status" value="1"/>
</dbReference>
<dbReference type="PROSITE" id="PS52016">
    <property type="entry name" value="TONB_DEPENDENT_REC_3"/>
    <property type="match status" value="1"/>
</dbReference>
<dbReference type="Pfam" id="PF00593">
    <property type="entry name" value="TonB_dep_Rec_b-barrel"/>
    <property type="match status" value="1"/>
</dbReference>
<evidence type="ECO:0000256" key="4">
    <source>
        <dbReference type="ARBA" id="ARBA00022452"/>
    </source>
</evidence>
<keyword evidence="16" id="KW-1185">Reference proteome</keyword>
<keyword evidence="6" id="KW-0732">Signal</keyword>
<gene>
    <name evidence="15" type="ORF">ACFFJH_02620</name>
</gene>
<evidence type="ECO:0000256" key="3">
    <source>
        <dbReference type="ARBA" id="ARBA00022448"/>
    </source>
</evidence>
<feature type="domain" description="TonB-dependent receptor-like beta-barrel" evidence="13">
    <location>
        <begin position="267"/>
        <end position="652"/>
    </location>
</feature>
<dbReference type="InterPro" id="IPR012910">
    <property type="entry name" value="Plug_dom"/>
</dbReference>
<accession>A0ABV6IA28</accession>
<keyword evidence="3 11" id="KW-0813">Transport</keyword>
<evidence type="ECO:0000256" key="12">
    <source>
        <dbReference type="RuleBase" id="RU003357"/>
    </source>
</evidence>
<keyword evidence="7 12" id="KW-0798">TonB box</keyword>
<name>A0ABV6IA28_9BURK</name>
<dbReference type="EMBL" id="JBHLXJ010000002">
    <property type="protein sequence ID" value="MFC0348685.1"/>
    <property type="molecule type" value="Genomic_DNA"/>
</dbReference>
<evidence type="ECO:0000313" key="15">
    <source>
        <dbReference type="EMBL" id="MFC0348685.1"/>
    </source>
</evidence>
<dbReference type="PANTHER" id="PTHR30069">
    <property type="entry name" value="TONB-DEPENDENT OUTER MEMBRANE RECEPTOR"/>
    <property type="match status" value="1"/>
</dbReference>
<dbReference type="InterPro" id="IPR036942">
    <property type="entry name" value="Beta-barrel_TonB_sf"/>
</dbReference>